<feature type="domain" description="ABC transporter" evidence="9">
    <location>
        <begin position="8"/>
        <end position="237"/>
    </location>
</feature>
<reference evidence="10 11" key="1">
    <citation type="submission" date="2018-06" db="EMBL/GenBank/DDBJ databases">
        <title>Sphaerisporangium craniellae sp. nov., isolated from a marine sponge in the South China Sea.</title>
        <authorList>
            <person name="Li L."/>
        </authorList>
    </citation>
    <scope>NUCLEOTIDE SEQUENCE [LARGE SCALE GENOMIC DNA]</scope>
    <source>
        <strain evidence="10 11">CCTCC AA 208026</strain>
    </source>
</reference>
<dbReference type="SUPFAM" id="SSF52540">
    <property type="entry name" value="P-loop containing nucleoside triphosphate hydrolases"/>
    <property type="match status" value="1"/>
</dbReference>
<comment type="caution">
    <text evidence="10">The sequence shown here is derived from an EMBL/GenBank/DDBJ whole genome shotgun (WGS) entry which is preliminary data.</text>
</comment>
<dbReference type="PANTHER" id="PTHR42711:SF17">
    <property type="entry name" value="ABC TRANSPORTER ATP-BINDING PROTEIN"/>
    <property type="match status" value="1"/>
</dbReference>
<dbReference type="Proteomes" id="UP000253094">
    <property type="component" value="Unassembled WGS sequence"/>
</dbReference>
<evidence type="ECO:0000256" key="3">
    <source>
        <dbReference type="ARBA" id="ARBA00022475"/>
    </source>
</evidence>
<organism evidence="10 11">
    <name type="scientific">Sphaerisporangium album</name>
    <dbReference type="NCBI Taxonomy" id="509200"/>
    <lineage>
        <taxon>Bacteria</taxon>
        <taxon>Bacillati</taxon>
        <taxon>Actinomycetota</taxon>
        <taxon>Actinomycetes</taxon>
        <taxon>Streptosporangiales</taxon>
        <taxon>Streptosporangiaceae</taxon>
        <taxon>Sphaerisporangium</taxon>
    </lineage>
</organism>
<dbReference type="GO" id="GO:0005524">
    <property type="term" value="F:ATP binding"/>
    <property type="evidence" value="ECO:0007669"/>
    <property type="project" value="UniProtKB-KW"/>
</dbReference>
<dbReference type="PANTHER" id="PTHR42711">
    <property type="entry name" value="ABC TRANSPORTER ATP-BINDING PROTEIN"/>
    <property type="match status" value="1"/>
</dbReference>
<sequence>MPVNDFAIVFENVVKRYPGPHGEITAVDGADLSVETGEIFGLLGPNGAGKTTSIEMLVGLRRPTSGKVRVLGFDPVKQRDKVREHVAIQPQQAAVFDQQTVVELLRTWASFYPSPAGVDEVIARMGLQDARDVRAAKLSGGQRQRLLVATALISRPRVLVLDEPSTGMDPNARQELWDAVRAHRDSGGTVLLSTHSMEEAETLCDRVAIMNKGRVVACGAPGDLVLAHAPERELVFTVPKDSDLTTLESCDGVVQLAAHDLDGGTRVRLRTTDSDSVFGVLTGPLGARQIQVRDAGLEGVFRRLTGSAFAEMDGELETAGATGKNGGNVKKGAVK</sequence>
<keyword evidence="11" id="KW-1185">Reference proteome</keyword>
<name>A0A367FJI8_9ACTN</name>
<comment type="subcellular location">
    <subcellularLocation>
        <location evidence="1">Cell membrane</location>
        <topology evidence="1">Peripheral membrane protein</topology>
    </subcellularLocation>
</comment>
<dbReference type="RefSeq" id="WP_114029342.1">
    <property type="nucleotide sequence ID" value="NZ_QOIL01000007.1"/>
</dbReference>
<dbReference type="AlphaFoldDB" id="A0A367FJI8"/>
<dbReference type="Pfam" id="PF00005">
    <property type="entry name" value="ABC_tran"/>
    <property type="match status" value="1"/>
</dbReference>
<keyword evidence="5 10" id="KW-0067">ATP-binding</keyword>
<evidence type="ECO:0000256" key="6">
    <source>
        <dbReference type="ARBA" id="ARBA00022967"/>
    </source>
</evidence>
<dbReference type="InterPro" id="IPR003593">
    <property type="entry name" value="AAA+_ATPase"/>
</dbReference>
<protein>
    <submittedName>
        <fullName evidence="10">ABC transporter ATP-binding protein</fullName>
    </submittedName>
</protein>
<dbReference type="PROSITE" id="PS00211">
    <property type="entry name" value="ABC_TRANSPORTER_1"/>
    <property type="match status" value="1"/>
</dbReference>
<proteinExistence type="predicted"/>
<evidence type="ECO:0000259" key="9">
    <source>
        <dbReference type="PROSITE" id="PS50893"/>
    </source>
</evidence>
<dbReference type="InterPro" id="IPR003439">
    <property type="entry name" value="ABC_transporter-like_ATP-bd"/>
</dbReference>
<dbReference type="InterPro" id="IPR027417">
    <property type="entry name" value="P-loop_NTPase"/>
</dbReference>
<evidence type="ECO:0000256" key="5">
    <source>
        <dbReference type="ARBA" id="ARBA00022840"/>
    </source>
</evidence>
<dbReference type="SMART" id="SM00382">
    <property type="entry name" value="AAA"/>
    <property type="match status" value="1"/>
</dbReference>
<keyword evidence="4" id="KW-0547">Nucleotide-binding</keyword>
<keyword evidence="7" id="KW-0472">Membrane</keyword>
<evidence type="ECO:0000256" key="4">
    <source>
        <dbReference type="ARBA" id="ARBA00022741"/>
    </source>
</evidence>
<dbReference type="GO" id="GO:0046677">
    <property type="term" value="P:response to antibiotic"/>
    <property type="evidence" value="ECO:0007669"/>
    <property type="project" value="UniProtKB-KW"/>
</dbReference>
<accession>A0A367FJI8</accession>
<dbReference type="GO" id="GO:0005886">
    <property type="term" value="C:plasma membrane"/>
    <property type="evidence" value="ECO:0007669"/>
    <property type="project" value="UniProtKB-SubCell"/>
</dbReference>
<dbReference type="GO" id="GO:0016887">
    <property type="term" value="F:ATP hydrolysis activity"/>
    <property type="evidence" value="ECO:0007669"/>
    <property type="project" value="InterPro"/>
</dbReference>
<dbReference type="PROSITE" id="PS50893">
    <property type="entry name" value="ABC_TRANSPORTER_2"/>
    <property type="match status" value="1"/>
</dbReference>
<keyword evidence="8" id="KW-0046">Antibiotic resistance</keyword>
<evidence type="ECO:0000256" key="7">
    <source>
        <dbReference type="ARBA" id="ARBA00023136"/>
    </source>
</evidence>
<dbReference type="FunFam" id="3.40.50.300:FF:000589">
    <property type="entry name" value="ABC transporter, ATP-binding subunit"/>
    <property type="match status" value="1"/>
</dbReference>
<dbReference type="EMBL" id="QOIL01000007">
    <property type="protein sequence ID" value="RCG30546.1"/>
    <property type="molecule type" value="Genomic_DNA"/>
</dbReference>
<keyword evidence="3" id="KW-1003">Cell membrane</keyword>
<dbReference type="InterPro" id="IPR050763">
    <property type="entry name" value="ABC_transporter_ATP-binding"/>
</dbReference>
<gene>
    <name evidence="10" type="ORF">DQ384_14665</name>
</gene>
<dbReference type="Gene3D" id="3.40.50.300">
    <property type="entry name" value="P-loop containing nucleotide triphosphate hydrolases"/>
    <property type="match status" value="1"/>
</dbReference>
<evidence type="ECO:0000313" key="10">
    <source>
        <dbReference type="EMBL" id="RCG30546.1"/>
    </source>
</evidence>
<dbReference type="OrthoDB" id="9788837at2"/>
<evidence type="ECO:0000313" key="11">
    <source>
        <dbReference type="Proteomes" id="UP000253094"/>
    </source>
</evidence>
<keyword evidence="6" id="KW-1278">Translocase</keyword>
<keyword evidence="2" id="KW-0813">Transport</keyword>
<evidence type="ECO:0000256" key="2">
    <source>
        <dbReference type="ARBA" id="ARBA00022448"/>
    </source>
</evidence>
<evidence type="ECO:0000256" key="1">
    <source>
        <dbReference type="ARBA" id="ARBA00004202"/>
    </source>
</evidence>
<evidence type="ECO:0000256" key="8">
    <source>
        <dbReference type="ARBA" id="ARBA00023251"/>
    </source>
</evidence>
<dbReference type="InterPro" id="IPR017871">
    <property type="entry name" value="ABC_transporter-like_CS"/>
</dbReference>